<dbReference type="STRING" id="1244108.SAMN05444004_11710"/>
<dbReference type="InterPro" id="IPR001387">
    <property type="entry name" value="Cro/C1-type_HTH"/>
</dbReference>
<protein>
    <submittedName>
        <fullName evidence="2">Helix-turn-helix</fullName>
    </submittedName>
</protein>
<evidence type="ECO:0000259" key="1">
    <source>
        <dbReference type="PROSITE" id="PS50943"/>
    </source>
</evidence>
<evidence type="ECO:0000313" key="2">
    <source>
        <dbReference type="EMBL" id="SDZ49370.1"/>
    </source>
</evidence>
<dbReference type="GO" id="GO:0003677">
    <property type="term" value="F:DNA binding"/>
    <property type="evidence" value="ECO:0007669"/>
    <property type="project" value="InterPro"/>
</dbReference>
<dbReference type="InterPro" id="IPR010982">
    <property type="entry name" value="Lambda_DNA-bd_dom_sf"/>
</dbReference>
<proteinExistence type="predicted"/>
<dbReference type="SUPFAM" id="SSF47413">
    <property type="entry name" value="lambda repressor-like DNA-binding domains"/>
    <property type="match status" value="1"/>
</dbReference>
<feature type="domain" description="HTH cro/C1-type" evidence="1">
    <location>
        <begin position="22"/>
        <end position="73"/>
    </location>
</feature>
<dbReference type="Proteomes" id="UP000198914">
    <property type="component" value="Unassembled WGS sequence"/>
</dbReference>
<dbReference type="PROSITE" id="PS50943">
    <property type="entry name" value="HTH_CROC1"/>
    <property type="match status" value="1"/>
</dbReference>
<keyword evidence="3" id="KW-1185">Reference proteome</keyword>
<name>A0A1H3TGZ6_9RHOB</name>
<dbReference type="SMART" id="SM00530">
    <property type="entry name" value="HTH_XRE"/>
    <property type="match status" value="1"/>
</dbReference>
<organism evidence="2 3">
    <name type="scientific">Jannaschia faecimaris</name>
    <dbReference type="NCBI Taxonomy" id="1244108"/>
    <lineage>
        <taxon>Bacteria</taxon>
        <taxon>Pseudomonadati</taxon>
        <taxon>Pseudomonadota</taxon>
        <taxon>Alphaproteobacteria</taxon>
        <taxon>Rhodobacterales</taxon>
        <taxon>Roseobacteraceae</taxon>
        <taxon>Jannaschia</taxon>
    </lineage>
</organism>
<dbReference type="Pfam" id="PF12844">
    <property type="entry name" value="HTH_19"/>
    <property type="match status" value="1"/>
</dbReference>
<evidence type="ECO:0000313" key="3">
    <source>
        <dbReference type="Proteomes" id="UP000198914"/>
    </source>
</evidence>
<dbReference type="AlphaFoldDB" id="A0A1H3TGZ6"/>
<sequence>MPTDAEWFDPATTTFGDRLTGAREIAGLDVEELARRLGVKPKTIRAWEEDRAEPRANRVSMLAGLTNVSLVWLMTGAGEGPALSSAESADRTLLAEVERLRRDAARIADRLKRLEGRLRIELEGVK</sequence>
<dbReference type="EMBL" id="FNPX01000017">
    <property type="protein sequence ID" value="SDZ49370.1"/>
    <property type="molecule type" value="Genomic_DNA"/>
</dbReference>
<gene>
    <name evidence="2" type="ORF">SAMN05444004_11710</name>
</gene>
<dbReference type="CDD" id="cd00093">
    <property type="entry name" value="HTH_XRE"/>
    <property type="match status" value="1"/>
</dbReference>
<dbReference type="RefSeq" id="WP_092647360.1">
    <property type="nucleotide sequence ID" value="NZ_FNPX01000017.1"/>
</dbReference>
<dbReference type="OrthoDB" id="5659783at2"/>
<accession>A0A1H3TGZ6</accession>
<dbReference type="Gene3D" id="1.10.260.40">
    <property type="entry name" value="lambda repressor-like DNA-binding domains"/>
    <property type="match status" value="1"/>
</dbReference>
<reference evidence="3" key="1">
    <citation type="submission" date="2016-10" db="EMBL/GenBank/DDBJ databases">
        <authorList>
            <person name="Varghese N."/>
            <person name="Submissions S."/>
        </authorList>
    </citation>
    <scope>NUCLEOTIDE SEQUENCE [LARGE SCALE GENOMIC DNA]</scope>
    <source>
        <strain evidence="3">DSM 100420</strain>
    </source>
</reference>